<keyword evidence="13" id="KW-0206">Cytoskeleton</keyword>
<evidence type="ECO:0000256" key="8">
    <source>
        <dbReference type="ARBA" id="ARBA00022707"/>
    </source>
</evidence>
<dbReference type="EMBL" id="JAFHKP010000016">
    <property type="protein sequence ID" value="KAG5482589.1"/>
    <property type="molecule type" value="Genomic_DNA"/>
</dbReference>
<evidence type="ECO:0000256" key="5">
    <source>
        <dbReference type="ARBA" id="ARBA00019766"/>
    </source>
</evidence>
<keyword evidence="14" id="KW-0966">Cell projection</keyword>
<evidence type="ECO:0000256" key="6">
    <source>
        <dbReference type="ARBA" id="ARBA00022475"/>
    </source>
</evidence>
<evidence type="ECO:0000256" key="15">
    <source>
        <dbReference type="ARBA" id="ARBA00023288"/>
    </source>
</evidence>
<sequence>MGQAKTKLNIIICGLDNSGKTTIINFMKPEEERSENIAATVGYSVDRFRKGKVNITAFDMGGAQKFRGLWESYYSNIDGVVFVIDSSDTLRMCVVKDELEQMLSHADLKTPNVPFVFFANKMDLTGAKTPMELTQTLQLNTLIGDHPMNIFASNALLGEGIQEGMDWLLSVMLRRLDASKKKRAT</sequence>
<dbReference type="RefSeq" id="XP_067694279.1">
    <property type="nucleotide sequence ID" value="XM_067837415.1"/>
</dbReference>
<keyword evidence="9 16" id="KW-0547">Nucleotide-binding</keyword>
<dbReference type="PRINTS" id="PR00328">
    <property type="entry name" value="SAR1GTPBP"/>
</dbReference>
<evidence type="ECO:0000256" key="3">
    <source>
        <dbReference type="ARBA" id="ARBA00004522"/>
    </source>
</evidence>
<dbReference type="AlphaFoldDB" id="A0A836H0M9"/>
<organism evidence="19 20">
    <name type="scientific">Leishmania enriettii</name>
    <dbReference type="NCBI Taxonomy" id="5663"/>
    <lineage>
        <taxon>Eukaryota</taxon>
        <taxon>Discoba</taxon>
        <taxon>Euglenozoa</taxon>
        <taxon>Kinetoplastea</taxon>
        <taxon>Metakinetoplastina</taxon>
        <taxon>Trypanosomatida</taxon>
        <taxon>Trypanosomatidae</taxon>
        <taxon>Leishmaniinae</taxon>
        <taxon>Leishmania</taxon>
    </lineage>
</organism>
<evidence type="ECO:0000256" key="16">
    <source>
        <dbReference type="PIRSR" id="PIRSR606689-1"/>
    </source>
</evidence>
<keyword evidence="11 16" id="KW-0342">GTP-binding</keyword>
<dbReference type="InterPro" id="IPR024156">
    <property type="entry name" value="Small_GTPase_ARF"/>
</dbReference>
<dbReference type="GeneID" id="94172925"/>
<feature type="binding site" evidence="16">
    <location>
        <begin position="14"/>
        <end position="21"/>
    </location>
    <ligand>
        <name>GTP</name>
        <dbReference type="ChEBI" id="CHEBI:37565"/>
    </ligand>
</feature>
<dbReference type="CDD" id="cd04157">
    <property type="entry name" value="Arl6"/>
    <property type="match status" value="1"/>
</dbReference>
<evidence type="ECO:0000256" key="9">
    <source>
        <dbReference type="ARBA" id="ARBA00022741"/>
    </source>
</evidence>
<dbReference type="Gene3D" id="3.40.50.300">
    <property type="entry name" value="P-loop containing nucleotide triphosphate hydrolases"/>
    <property type="match status" value="1"/>
</dbReference>
<dbReference type="GO" id="GO:0060170">
    <property type="term" value="C:ciliary membrane"/>
    <property type="evidence" value="ECO:0007669"/>
    <property type="project" value="UniProtKB-SubCell"/>
</dbReference>
<dbReference type="FunFam" id="3.40.50.300:FF:000457">
    <property type="entry name" value="ADP-ribosylation factor-like protein 6"/>
    <property type="match status" value="1"/>
</dbReference>
<evidence type="ECO:0000256" key="17">
    <source>
        <dbReference type="PIRSR" id="PIRSR606689-2"/>
    </source>
</evidence>
<dbReference type="SMART" id="SM00177">
    <property type="entry name" value="ARF"/>
    <property type="match status" value="1"/>
</dbReference>
<dbReference type="NCBIfam" id="TIGR00231">
    <property type="entry name" value="small_GTP"/>
    <property type="match status" value="1"/>
</dbReference>
<evidence type="ECO:0000256" key="18">
    <source>
        <dbReference type="RuleBase" id="RU003925"/>
    </source>
</evidence>
<accession>A0A836H0M9</accession>
<evidence type="ECO:0000256" key="2">
    <source>
        <dbReference type="ARBA" id="ARBA00004430"/>
    </source>
</evidence>
<name>A0A836H0M9_LEIEN</name>
<keyword evidence="10" id="KW-0970">Cilium biogenesis/degradation</keyword>
<evidence type="ECO:0000256" key="7">
    <source>
        <dbReference type="ARBA" id="ARBA00022490"/>
    </source>
</evidence>
<dbReference type="SMART" id="SM00178">
    <property type="entry name" value="SAR"/>
    <property type="match status" value="1"/>
</dbReference>
<dbReference type="InterPro" id="IPR027417">
    <property type="entry name" value="P-loop_NTPase"/>
</dbReference>
<dbReference type="PROSITE" id="PS51417">
    <property type="entry name" value="ARF"/>
    <property type="match status" value="1"/>
</dbReference>
<comment type="subcellular location">
    <subcellularLocation>
        <location evidence="3">Cell projection</location>
        <location evidence="3">Cilium membrane</location>
        <topology evidence="3">Peripheral membrane protein</topology>
        <orientation evidence="3">Cytoplasmic side</orientation>
    </subcellularLocation>
    <subcellularLocation>
        <location evidence="2">Cytoplasm</location>
        <location evidence="2">Cytoskeleton</location>
        <location evidence="2">Cilium axoneme</location>
    </subcellularLocation>
    <subcellularLocation>
        <location evidence="1">Cytoplasm</location>
        <location evidence="1">Cytoskeleton</location>
        <location evidence="1">Cilium basal body</location>
    </subcellularLocation>
</comment>
<dbReference type="OrthoDB" id="2011769at2759"/>
<dbReference type="Proteomes" id="UP000674179">
    <property type="component" value="Chromosome 16"/>
</dbReference>
<comment type="similarity">
    <text evidence="4 18">Belongs to the small GTPase superfamily. Arf family.</text>
</comment>
<dbReference type="PANTHER" id="PTHR11711">
    <property type="entry name" value="ADP RIBOSYLATION FACTOR-RELATED"/>
    <property type="match status" value="1"/>
</dbReference>
<feature type="binding site" evidence="17">
    <location>
        <position position="21"/>
    </location>
    <ligand>
        <name>Mg(2+)</name>
        <dbReference type="ChEBI" id="CHEBI:18420"/>
    </ligand>
</feature>
<gene>
    <name evidence="19" type="ORF">CUR178_05732</name>
</gene>
<feature type="binding site" evidence="16">
    <location>
        <position position="62"/>
    </location>
    <ligand>
        <name>GTP</name>
        <dbReference type="ChEBI" id="CHEBI:37565"/>
    </ligand>
</feature>
<evidence type="ECO:0000313" key="20">
    <source>
        <dbReference type="Proteomes" id="UP000674179"/>
    </source>
</evidence>
<evidence type="ECO:0000256" key="11">
    <source>
        <dbReference type="ARBA" id="ARBA00023134"/>
    </source>
</evidence>
<dbReference type="GO" id="GO:0003924">
    <property type="term" value="F:GTPase activity"/>
    <property type="evidence" value="ECO:0007669"/>
    <property type="project" value="InterPro"/>
</dbReference>
<evidence type="ECO:0000256" key="13">
    <source>
        <dbReference type="ARBA" id="ARBA00023212"/>
    </source>
</evidence>
<comment type="caution">
    <text evidence="19">The sequence shown here is derived from an EMBL/GenBank/DDBJ whole genome shotgun (WGS) entry which is preliminary data.</text>
</comment>
<evidence type="ECO:0000256" key="10">
    <source>
        <dbReference type="ARBA" id="ARBA00022794"/>
    </source>
</evidence>
<evidence type="ECO:0000256" key="1">
    <source>
        <dbReference type="ARBA" id="ARBA00004120"/>
    </source>
</evidence>
<keyword evidence="15" id="KW-0449">Lipoprotein</keyword>
<reference evidence="19 20" key="1">
    <citation type="submission" date="2021-02" db="EMBL/GenBank/DDBJ databases">
        <title>Leishmania (Mundinia) enrietti genome sequencing and assembly.</title>
        <authorList>
            <person name="Almutairi H."/>
            <person name="Gatherer D."/>
        </authorList>
    </citation>
    <scope>NUCLEOTIDE SEQUENCE [LARGE SCALE GENOMIC DNA]</scope>
    <source>
        <strain evidence="19">CUR178</strain>
    </source>
</reference>
<dbReference type="SUPFAM" id="SSF52540">
    <property type="entry name" value="P-loop containing nucleoside triphosphate hydrolases"/>
    <property type="match status" value="1"/>
</dbReference>
<dbReference type="GO" id="GO:0030030">
    <property type="term" value="P:cell projection organization"/>
    <property type="evidence" value="ECO:0007669"/>
    <property type="project" value="UniProtKB-KW"/>
</dbReference>
<evidence type="ECO:0000256" key="4">
    <source>
        <dbReference type="ARBA" id="ARBA00010290"/>
    </source>
</evidence>
<keyword evidence="6" id="KW-1003">Cell membrane</keyword>
<dbReference type="InterPro" id="IPR006689">
    <property type="entry name" value="Small_GTPase_ARF/SAR"/>
</dbReference>
<dbReference type="GO" id="GO:0005930">
    <property type="term" value="C:axoneme"/>
    <property type="evidence" value="ECO:0007669"/>
    <property type="project" value="UniProtKB-SubCell"/>
</dbReference>
<evidence type="ECO:0000256" key="14">
    <source>
        <dbReference type="ARBA" id="ARBA00023273"/>
    </source>
</evidence>
<proteinExistence type="inferred from homology"/>
<evidence type="ECO:0000256" key="12">
    <source>
        <dbReference type="ARBA" id="ARBA00023136"/>
    </source>
</evidence>
<dbReference type="InterPro" id="IPR041839">
    <property type="entry name" value="Arl6"/>
</dbReference>
<dbReference type="Pfam" id="PF00025">
    <property type="entry name" value="Arf"/>
    <property type="match status" value="1"/>
</dbReference>
<keyword evidence="17" id="KW-0460">Magnesium</keyword>
<feature type="binding site" evidence="17">
    <location>
        <position position="40"/>
    </location>
    <ligand>
        <name>Mg(2+)</name>
        <dbReference type="ChEBI" id="CHEBI:18420"/>
    </ligand>
</feature>
<keyword evidence="20" id="KW-1185">Reference proteome</keyword>
<keyword evidence="8" id="KW-0519">Myristate</keyword>
<evidence type="ECO:0000313" key="19">
    <source>
        <dbReference type="EMBL" id="KAG5482589.1"/>
    </source>
</evidence>
<keyword evidence="12" id="KW-0472">Membrane</keyword>
<dbReference type="GO" id="GO:0046872">
    <property type="term" value="F:metal ion binding"/>
    <property type="evidence" value="ECO:0007669"/>
    <property type="project" value="UniProtKB-KW"/>
</dbReference>
<protein>
    <recommendedName>
        <fullName evidence="5">ADP-ribosylation factor-like protein 6</fullName>
    </recommendedName>
</protein>
<feature type="binding site" evidence="16">
    <location>
        <begin position="120"/>
        <end position="123"/>
    </location>
    <ligand>
        <name>GTP</name>
        <dbReference type="ChEBI" id="CHEBI:37565"/>
    </ligand>
</feature>
<dbReference type="KEGG" id="lenr:94172925"/>
<keyword evidence="17" id="KW-0479">Metal-binding</keyword>
<dbReference type="PROSITE" id="PS51419">
    <property type="entry name" value="RAB"/>
    <property type="match status" value="1"/>
</dbReference>
<dbReference type="GO" id="GO:0005525">
    <property type="term" value="F:GTP binding"/>
    <property type="evidence" value="ECO:0007669"/>
    <property type="project" value="UniProtKB-KW"/>
</dbReference>
<keyword evidence="7" id="KW-0963">Cytoplasm</keyword>
<dbReference type="InterPro" id="IPR005225">
    <property type="entry name" value="Small_GTP-bd"/>
</dbReference>